<dbReference type="STRING" id="906689.A0A2I0VU17"/>
<dbReference type="AlphaFoldDB" id="A0A2I0VU17"/>
<evidence type="ECO:0000256" key="1">
    <source>
        <dbReference type="ARBA" id="ARBA00022801"/>
    </source>
</evidence>
<sequence>MAIRATLLYSGYLSQSLAASAGTRCCNFLHINESGCRPLAFLAFLANQLSDNEISGICEKSSAKDCSWSHASRFPSRILSSIGGSRTANQSSAAQELVKTPAGTMDTSKLPIFPKNSRENPPVSDAEGISKPLAASLVSIKSSSMSPASRAKGMSKAPAGIVASELSFFPDKSLSKFPASTADEPLKSSDATADASSFSIFPRDSHNEKLPSRINPFVRFLSALGTCSEPSLSLGAFGVSASMSAGFDTSSLFPFLRVSKLLPCCDFFPGSARHVPPDKGITDTVDVTQESDELAGSIVCMKNEGVKPETKVSAEGTLKNCPPVLLVGTTSVFDNLGRNDLPEFQVQPCEKNWWFSRWMNSCSIDAKIAFATVIVSLLSGSRLAEPRGIPSRSMYPTFEVGDRILAEKRQPNHEKRSAYQLAHLCRGSTLFTNLPMVSYIFKEPELTDIIIFRAPPILMVHNGKLLVNGIAQEEDFILEPLEYEMIPVLVPEGYVFVLGDNRNNSFDSHNWGPLPVKSIIGRSILRYWPPSKISDTIYEPYSVQDQLMIENPLIL</sequence>
<dbReference type="GO" id="GO:0010027">
    <property type="term" value="P:thylakoid membrane organization"/>
    <property type="evidence" value="ECO:0007669"/>
    <property type="project" value="TreeGrafter"/>
</dbReference>
<dbReference type="InterPro" id="IPR019533">
    <property type="entry name" value="Peptidase_S26"/>
</dbReference>
<protein>
    <submittedName>
        <fullName evidence="3">Putative thylakoidal processing peptidase 2, chloroplastic</fullName>
    </submittedName>
</protein>
<name>A0A2I0VU17_9ASPA</name>
<evidence type="ECO:0000313" key="3">
    <source>
        <dbReference type="EMBL" id="PKU66879.1"/>
    </source>
</evidence>
<dbReference type="InterPro" id="IPR036286">
    <property type="entry name" value="LexA/Signal_pep-like_sf"/>
</dbReference>
<dbReference type="SUPFAM" id="SSF51306">
    <property type="entry name" value="LexA/Signal peptidase"/>
    <property type="match status" value="1"/>
</dbReference>
<dbReference type="Proteomes" id="UP000233837">
    <property type="component" value="Unassembled WGS sequence"/>
</dbReference>
<dbReference type="CDD" id="cd06530">
    <property type="entry name" value="S26_SPase_I"/>
    <property type="match status" value="1"/>
</dbReference>
<gene>
    <name evidence="3" type="primary">TPP2</name>
    <name evidence="3" type="ORF">MA16_Dca021561</name>
</gene>
<organism evidence="3 4">
    <name type="scientific">Dendrobium catenatum</name>
    <dbReference type="NCBI Taxonomy" id="906689"/>
    <lineage>
        <taxon>Eukaryota</taxon>
        <taxon>Viridiplantae</taxon>
        <taxon>Streptophyta</taxon>
        <taxon>Embryophyta</taxon>
        <taxon>Tracheophyta</taxon>
        <taxon>Spermatophyta</taxon>
        <taxon>Magnoliopsida</taxon>
        <taxon>Liliopsida</taxon>
        <taxon>Asparagales</taxon>
        <taxon>Orchidaceae</taxon>
        <taxon>Epidendroideae</taxon>
        <taxon>Malaxideae</taxon>
        <taxon>Dendrobiinae</taxon>
        <taxon>Dendrobium</taxon>
    </lineage>
</organism>
<reference evidence="3 4" key="2">
    <citation type="journal article" date="2017" name="Nature">
        <title>The Apostasia genome and the evolution of orchids.</title>
        <authorList>
            <person name="Zhang G.Q."/>
            <person name="Liu K.W."/>
            <person name="Li Z."/>
            <person name="Lohaus R."/>
            <person name="Hsiao Y.Y."/>
            <person name="Niu S.C."/>
            <person name="Wang J.Y."/>
            <person name="Lin Y.C."/>
            <person name="Xu Q."/>
            <person name="Chen L.J."/>
            <person name="Yoshida K."/>
            <person name="Fujiwara S."/>
            <person name="Wang Z.W."/>
            <person name="Zhang Y.Q."/>
            <person name="Mitsuda N."/>
            <person name="Wang M."/>
            <person name="Liu G.H."/>
            <person name="Pecoraro L."/>
            <person name="Huang H.X."/>
            <person name="Xiao X.J."/>
            <person name="Lin M."/>
            <person name="Wu X.Y."/>
            <person name="Wu W.L."/>
            <person name="Chen Y.Y."/>
            <person name="Chang S.B."/>
            <person name="Sakamoto S."/>
            <person name="Ohme-Takagi M."/>
            <person name="Yagi M."/>
            <person name="Zeng S.J."/>
            <person name="Shen C.Y."/>
            <person name="Yeh C.M."/>
            <person name="Luo Y.B."/>
            <person name="Tsai W.C."/>
            <person name="Van de Peer Y."/>
            <person name="Liu Z.J."/>
        </authorList>
    </citation>
    <scope>NUCLEOTIDE SEQUENCE [LARGE SCALE GENOMIC DNA]</scope>
    <source>
        <tissue evidence="3">The whole plant</tissue>
    </source>
</reference>
<dbReference type="PROSITE" id="PS00761">
    <property type="entry name" value="SPASE_I_3"/>
    <property type="match status" value="1"/>
</dbReference>
<keyword evidence="4" id="KW-1185">Reference proteome</keyword>
<dbReference type="Gene3D" id="2.10.109.10">
    <property type="entry name" value="Umud Fragment, subunit A"/>
    <property type="match status" value="1"/>
</dbReference>
<dbReference type="EMBL" id="KZ503237">
    <property type="protein sequence ID" value="PKU66879.1"/>
    <property type="molecule type" value="Genomic_DNA"/>
</dbReference>
<feature type="domain" description="Peptidase S26" evidence="2">
    <location>
        <begin position="367"/>
        <end position="528"/>
    </location>
</feature>
<dbReference type="PANTHER" id="PTHR43390:SF2">
    <property type="entry name" value="THYLAKOIDAL PROCESSING PEPTIDASE 2, CHLOROPLASTIC-RELATED"/>
    <property type="match status" value="1"/>
</dbReference>
<evidence type="ECO:0000313" key="4">
    <source>
        <dbReference type="Proteomes" id="UP000233837"/>
    </source>
</evidence>
<reference evidence="3 4" key="1">
    <citation type="journal article" date="2016" name="Sci. Rep.">
        <title>The Dendrobium catenatum Lindl. genome sequence provides insights into polysaccharide synthase, floral development and adaptive evolution.</title>
        <authorList>
            <person name="Zhang G.Q."/>
            <person name="Xu Q."/>
            <person name="Bian C."/>
            <person name="Tsai W.C."/>
            <person name="Yeh C.M."/>
            <person name="Liu K.W."/>
            <person name="Yoshida K."/>
            <person name="Zhang L.S."/>
            <person name="Chang S.B."/>
            <person name="Chen F."/>
            <person name="Shi Y."/>
            <person name="Su Y.Y."/>
            <person name="Zhang Y.Q."/>
            <person name="Chen L.J."/>
            <person name="Yin Y."/>
            <person name="Lin M."/>
            <person name="Huang H."/>
            <person name="Deng H."/>
            <person name="Wang Z.W."/>
            <person name="Zhu S.L."/>
            <person name="Zhao X."/>
            <person name="Deng C."/>
            <person name="Niu S.C."/>
            <person name="Huang J."/>
            <person name="Wang M."/>
            <person name="Liu G.H."/>
            <person name="Yang H.J."/>
            <person name="Xiao X.J."/>
            <person name="Hsiao Y.Y."/>
            <person name="Wu W.L."/>
            <person name="Chen Y.Y."/>
            <person name="Mitsuda N."/>
            <person name="Ohme-Takagi M."/>
            <person name="Luo Y.B."/>
            <person name="Van de Peer Y."/>
            <person name="Liu Z.J."/>
        </authorList>
    </citation>
    <scope>NUCLEOTIDE SEQUENCE [LARGE SCALE GENOMIC DNA]</scope>
    <source>
        <tissue evidence="3">The whole plant</tissue>
    </source>
</reference>
<dbReference type="InterPro" id="IPR019758">
    <property type="entry name" value="Pept_S26A_signal_pept_1_CS"/>
</dbReference>
<dbReference type="PRINTS" id="PR00727">
    <property type="entry name" value="LEADERPTASE"/>
</dbReference>
<dbReference type="Pfam" id="PF10502">
    <property type="entry name" value="Peptidase_S26"/>
    <property type="match status" value="1"/>
</dbReference>
<dbReference type="InterPro" id="IPR000223">
    <property type="entry name" value="Pept_S26A_signal_pept_1"/>
</dbReference>
<accession>A0A2I0VU17</accession>
<dbReference type="PANTHER" id="PTHR43390">
    <property type="entry name" value="SIGNAL PEPTIDASE I"/>
    <property type="match status" value="1"/>
</dbReference>
<evidence type="ECO:0000259" key="2">
    <source>
        <dbReference type="Pfam" id="PF10502"/>
    </source>
</evidence>
<proteinExistence type="predicted"/>
<dbReference type="NCBIfam" id="TIGR02227">
    <property type="entry name" value="sigpep_I_bact"/>
    <property type="match status" value="1"/>
</dbReference>
<dbReference type="GO" id="GO:0004252">
    <property type="term" value="F:serine-type endopeptidase activity"/>
    <property type="evidence" value="ECO:0007669"/>
    <property type="project" value="InterPro"/>
</dbReference>
<dbReference type="GO" id="GO:0009535">
    <property type="term" value="C:chloroplast thylakoid membrane"/>
    <property type="evidence" value="ECO:0007669"/>
    <property type="project" value="TreeGrafter"/>
</dbReference>
<dbReference type="GO" id="GO:0006465">
    <property type="term" value="P:signal peptide processing"/>
    <property type="evidence" value="ECO:0007669"/>
    <property type="project" value="InterPro"/>
</dbReference>
<keyword evidence="1" id="KW-0378">Hydrolase</keyword>